<keyword evidence="2" id="KW-1185">Reference proteome</keyword>
<comment type="caution">
    <text evidence="1">The sequence shown here is derived from an EMBL/GenBank/DDBJ whole genome shotgun (WGS) entry which is preliminary data.</text>
</comment>
<protein>
    <submittedName>
        <fullName evidence="1">Uncharacterized protein</fullName>
    </submittedName>
</protein>
<accession>A0A6S7KXE3</accession>
<gene>
    <name evidence="1" type="ORF">PACLA_8A017563</name>
</gene>
<reference evidence="1" key="1">
    <citation type="submission" date="2020-04" db="EMBL/GenBank/DDBJ databases">
        <authorList>
            <person name="Alioto T."/>
            <person name="Alioto T."/>
            <person name="Gomez Garrido J."/>
        </authorList>
    </citation>
    <scope>NUCLEOTIDE SEQUENCE</scope>
    <source>
        <strain evidence="1">A484AB</strain>
    </source>
</reference>
<proteinExistence type="predicted"/>
<name>A0A6S7KXE3_PARCT</name>
<sequence>IITIEAEALPVEGNKEVGNVKEDENRKEPLSLLHVAEQEKVRKLISQYQKIREFRKKLVSKRMGMSNQSVSAMMSCWTSFDSFDEESSTVLQTISEVASICSNNTLPGMTATIAEERTVNLRTASVISPSVSVISPSSVSAIQPSSVSAIQPSVYDELFKKSSSISNFAKNLVFELFEAEELKDSNCSGVHQKKSLERDPHMDLIKESILIFVILENLCNYSLLY</sequence>
<dbReference type="Proteomes" id="UP001152795">
    <property type="component" value="Unassembled WGS sequence"/>
</dbReference>
<organism evidence="1 2">
    <name type="scientific">Paramuricea clavata</name>
    <name type="common">Red gorgonian</name>
    <name type="synonym">Violescent sea-whip</name>
    <dbReference type="NCBI Taxonomy" id="317549"/>
    <lineage>
        <taxon>Eukaryota</taxon>
        <taxon>Metazoa</taxon>
        <taxon>Cnidaria</taxon>
        <taxon>Anthozoa</taxon>
        <taxon>Octocorallia</taxon>
        <taxon>Malacalcyonacea</taxon>
        <taxon>Plexauridae</taxon>
        <taxon>Paramuricea</taxon>
    </lineage>
</organism>
<feature type="non-terminal residue" evidence="1">
    <location>
        <position position="225"/>
    </location>
</feature>
<evidence type="ECO:0000313" key="1">
    <source>
        <dbReference type="EMBL" id="CAB4032483.1"/>
    </source>
</evidence>
<dbReference type="AlphaFoldDB" id="A0A6S7KXE3"/>
<evidence type="ECO:0000313" key="2">
    <source>
        <dbReference type="Proteomes" id="UP001152795"/>
    </source>
</evidence>
<dbReference type="EMBL" id="CACRXK020018438">
    <property type="protein sequence ID" value="CAB4032483.1"/>
    <property type="molecule type" value="Genomic_DNA"/>
</dbReference>